<gene>
    <name evidence="9" type="primary">fbiC_1</name>
    <name evidence="9" type="ORF">D7316_05361</name>
</gene>
<evidence type="ECO:0000256" key="7">
    <source>
        <dbReference type="SAM" id="MobiDB-lite"/>
    </source>
</evidence>
<keyword evidence="5" id="KW-0408">Iron</keyword>
<keyword evidence="9" id="KW-0808">Transferase</keyword>
<reference evidence="9 10" key="1">
    <citation type="submission" date="2018-11" db="EMBL/GenBank/DDBJ databases">
        <title>Gordonia insulae sp. nov., isolated from an island soil.</title>
        <authorList>
            <person name="Kim Y.S."/>
            <person name="Kim S.B."/>
        </authorList>
    </citation>
    <scope>NUCLEOTIDE SEQUENCE [LARGE SCALE GENOMIC DNA]</scope>
    <source>
        <strain evidence="9 10">MMS17-SY073</strain>
    </source>
</reference>
<keyword evidence="3" id="KW-0949">S-adenosyl-L-methionine</keyword>
<evidence type="ECO:0000256" key="3">
    <source>
        <dbReference type="ARBA" id="ARBA00022691"/>
    </source>
</evidence>
<dbReference type="InterPro" id="IPR007197">
    <property type="entry name" value="rSAM"/>
</dbReference>
<evidence type="ECO:0000256" key="4">
    <source>
        <dbReference type="ARBA" id="ARBA00022723"/>
    </source>
</evidence>
<feature type="region of interest" description="Disordered" evidence="7">
    <location>
        <begin position="352"/>
        <end position="374"/>
    </location>
</feature>
<keyword evidence="2" id="KW-0004">4Fe-4S</keyword>
<organism evidence="9 10">
    <name type="scientific">Gordonia insulae</name>
    <dbReference type="NCBI Taxonomy" id="2420509"/>
    <lineage>
        <taxon>Bacteria</taxon>
        <taxon>Bacillati</taxon>
        <taxon>Actinomycetota</taxon>
        <taxon>Actinomycetes</taxon>
        <taxon>Mycobacteriales</taxon>
        <taxon>Gordoniaceae</taxon>
        <taxon>Gordonia</taxon>
    </lineage>
</organism>
<dbReference type="GO" id="GO:0016740">
    <property type="term" value="F:transferase activity"/>
    <property type="evidence" value="ECO:0007669"/>
    <property type="project" value="UniProtKB-KW"/>
</dbReference>
<evidence type="ECO:0000313" key="10">
    <source>
        <dbReference type="Proteomes" id="UP000271469"/>
    </source>
</evidence>
<dbReference type="AlphaFoldDB" id="A0A3G8JWZ6"/>
<dbReference type="InterPro" id="IPR013785">
    <property type="entry name" value="Aldolase_TIM"/>
</dbReference>
<dbReference type="PANTHER" id="PTHR43076">
    <property type="entry name" value="FO SYNTHASE (COFH)"/>
    <property type="match status" value="1"/>
</dbReference>
<evidence type="ECO:0000313" key="9">
    <source>
        <dbReference type="EMBL" id="AZG48740.1"/>
    </source>
</evidence>
<dbReference type="KEGG" id="gom:D7316_05361"/>
<protein>
    <submittedName>
        <fullName evidence="9">FO synthase</fullName>
        <ecNumber evidence="9">2.5.1.77</ecNumber>
    </submittedName>
</protein>
<dbReference type="RefSeq" id="WP_124710900.1">
    <property type="nucleotide sequence ID" value="NZ_CP033972.1"/>
</dbReference>
<dbReference type="PROSITE" id="PS51918">
    <property type="entry name" value="RADICAL_SAM"/>
    <property type="match status" value="1"/>
</dbReference>
<name>A0A3G8JWZ6_9ACTN</name>
<dbReference type="PANTHER" id="PTHR43076:SF1">
    <property type="entry name" value="LIPOYL SYNTHASE 2"/>
    <property type="match status" value="1"/>
</dbReference>
<dbReference type="EC" id="2.5.1.77" evidence="9"/>
<keyword evidence="4" id="KW-0479">Metal-binding</keyword>
<dbReference type="InterPro" id="IPR034405">
    <property type="entry name" value="F420"/>
</dbReference>
<dbReference type="InterPro" id="IPR058240">
    <property type="entry name" value="rSAM_sf"/>
</dbReference>
<dbReference type="SUPFAM" id="SSF102114">
    <property type="entry name" value="Radical SAM enzymes"/>
    <property type="match status" value="1"/>
</dbReference>
<comment type="cofactor">
    <cofactor evidence="1">
        <name>[4Fe-4S] cluster</name>
        <dbReference type="ChEBI" id="CHEBI:49883"/>
    </cofactor>
</comment>
<feature type="domain" description="Radical SAM core" evidence="8">
    <location>
        <begin position="31"/>
        <end position="287"/>
    </location>
</feature>
<evidence type="ECO:0000256" key="1">
    <source>
        <dbReference type="ARBA" id="ARBA00001966"/>
    </source>
</evidence>
<dbReference type="EMBL" id="CP033972">
    <property type="protein sequence ID" value="AZG48740.1"/>
    <property type="molecule type" value="Genomic_DNA"/>
</dbReference>
<evidence type="ECO:0000256" key="2">
    <source>
        <dbReference type="ARBA" id="ARBA00022485"/>
    </source>
</evidence>
<dbReference type="Gene3D" id="3.20.20.70">
    <property type="entry name" value="Aldolase class I"/>
    <property type="match status" value="1"/>
</dbReference>
<evidence type="ECO:0000256" key="6">
    <source>
        <dbReference type="ARBA" id="ARBA00023014"/>
    </source>
</evidence>
<accession>A0A3G8JWZ6</accession>
<dbReference type="GO" id="GO:0051539">
    <property type="term" value="F:4 iron, 4 sulfur cluster binding"/>
    <property type="evidence" value="ECO:0007669"/>
    <property type="project" value="UniProtKB-KW"/>
</dbReference>
<dbReference type="GO" id="GO:0044689">
    <property type="term" value="F:7,8-didemethyl-8-hydroxy-5-deazariboflavin synthase activity"/>
    <property type="evidence" value="ECO:0007669"/>
    <property type="project" value="TreeGrafter"/>
</dbReference>
<keyword evidence="10" id="KW-1185">Reference proteome</keyword>
<sequence>MVLREWARDAHAAVDEAREALRHVADDPASLTDDEWVALLGATGSELDALCALADSARRRVTDGESLTFVVNRNLDTAVIAADRDDLPPLESLVDEARHLGATEICMQGPIPVDAPGDQYLRLVERIHAAAPDLHLHAFRPPEVRDAATRMGIPIVDFLRQAHDAGLGSVPGTAAQVLDDEVRAYLGNGVAPTVREWVETIETAHSVGLFSTATLLYGHVETPHHQVAHLRLLNGIQSRTGGFSELILMPMVPAMAAPHLHGVATSTVSRRETRAVHAVARLITLGRFDHLQVAWTKHDRDTTEQILVGGADDIGGLLLDGELMPSAGQEAGRVLDVDDLVDIAARVGRAPRQRTTAYTDPPADRVLPIPQVRP</sequence>
<evidence type="ECO:0000259" key="8">
    <source>
        <dbReference type="PROSITE" id="PS51918"/>
    </source>
</evidence>
<keyword evidence="6" id="KW-0411">Iron-sulfur</keyword>
<dbReference type="Proteomes" id="UP000271469">
    <property type="component" value="Chromosome"/>
</dbReference>
<dbReference type="GO" id="GO:0046872">
    <property type="term" value="F:metal ion binding"/>
    <property type="evidence" value="ECO:0007669"/>
    <property type="project" value="UniProtKB-KW"/>
</dbReference>
<proteinExistence type="predicted"/>
<evidence type="ECO:0000256" key="5">
    <source>
        <dbReference type="ARBA" id="ARBA00023004"/>
    </source>
</evidence>
<dbReference type="OrthoDB" id="9802027at2"/>